<protein>
    <submittedName>
        <fullName evidence="3">GNAT family acetyltransferase</fullName>
    </submittedName>
</protein>
<dbReference type="EMBL" id="LNYA01000034">
    <property type="protein sequence ID" value="KTC94190.1"/>
    <property type="molecule type" value="Genomic_DNA"/>
</dbReference>
<organism evidence="3 4">
    <name type="scientific">Legionella erythra</name>
    <dbReference type="NCBI Taxonomy" id="448"/>
    <lineage>
        <taxon>Bacteria</taxon>
        <taxon>Pseudomonadati</taxon>
        <taxon>Pseudomonadota</taxon>
        <taxon>Gammaproteobacteria</taxon>
        <taxon>Legionellales</taxon>
        <taxon>Legionellaceae</taxon>
        <taxon>Legionella</taxon>
    </lineage>
</organism>
<dbReference type="STRING" id="448.Lery_2357"/>
<dbReference type="RefSeq" id="WP_237759224.1">
    <property type="nucleotide sequence ID" value="NZ_LNYA01000034.1"/>
</dbReference>
<dbReference type="InterPro" id="IPR000182">
    <property type="entry name" value="GNAT_dom"/>
</dbReference>
<dbReference type="GO" id="GO:0016410">
    <property type="term" value="F:N-acyltransferase activity"/>
    <property type="evidence" value="ECO:0007669"/>
    <property type="project" value="TreeGrafter"/>
</dbReference>
<dbReference type="Pfam" id="PF13523">
    <property type="entry name" value="Acetyltransf_8"/>
    <property type="match status" value="1"/>
</dbReference>
<dbReference type="PROSITE" id="PS51186">
    <property type="entry name" value="GNAT"/>
    <property type="match status" value="1"/>
</dbReference>
<sequence length="204" mass="23901">MSPGNSPIREKCYWKIYPKMKNKHISFRRLSEQDFPLLTKWLETPHVKIWWDSEVVWTLDKVTQKYKSYVDQYKIENGKKKSIFAFIIVRDKQPIGYIQYYDACDFLSLPTNKVFDFHKIAAIDFYLGEESALRQGLGSAALRQFVQNIVFQQFSAALVTPDIKNHSAIACYQKAGFIPCLKEEKANELWLIAKKEVPHVHEFT</sequence>
<name>A0A0W0TF40_LEGER</name>
<reference evidence="3 4" key="1">
    <citation type="submission" date="2015-11" db="EMBL/GenBank/DDBJ databases">
        <title>Genomic analysis of 38 Legionella species identifies large and diverse effector repertoires.</title>
        <authorList>
            <person name="Burstein D."/>
            <person name="Amaro F."/>
            <person name="Zusman T."/>
            <person name="Lifshitz Z."/>
            <person name="Cohen O."/>
            <person name="Gilbert J.A."/>
            <person name="Pupko T."/>
            <person name="Shuman H.A."/>
            <person name="Segal G."/>
        </authorList>
    </citation>
    <scope>NUCLEOTIDE SEQUENCE [LARGE SCALE GENOMIC DNA]</scope>
    <source>
        <strain evidence="3 4">SE-32A-C8</strain>
    </source>
</reference>
<feature type="domain" description="N-acetyltransferase" evidence="2">
    <location>
        <begin position="25"/>
        <end position="196"/>
    </location>
</feature>
<evidence type="ECO:0000313" key="4">
    <source>
        <dbReference type="Proteomes" id="UP000054773"/>
    </source>
</evidence>
<dbReference type="PATRIC" id="fig|448.7.peg.2476"/>
<evidence type="ECO:0000259" key="2">
    <source>
        <dbReference type="PROSITE" id="PS51186"/>
    </source>
</evidence>
<evidence type="ECO:0000313" key="3">
    <source>
        <dbReference type="EMBL" id="KTC94190.1"/>
    </source>
</evidence>
<accession>A0A0W0TF40</accession>
<proteinExistence type="predicted"/>
<dbReference type="GO" id="GO:0046677">
    <property type="term" value="P:response to antibiotic"/>
    <property type="evidence" value="ECO:0007669"/>
    <property type="project" value="UniProtKB-KW"/>
</dbReference>
<comment type="caution">
    <text evidence="3">The sequence shown here is derived from an EMBL/GenBank/DDBJ whole genome shotgun (WGS) entry which is preliminary data.</text>
</comment>
<keyword evidence="3" id="KW-0808">Transferase</keyword>
<dbReference type="InterPro" id="IPR016181">
    <property type="entry name" value="Acyl_CoA_acyltransferase"/>
</dbReference>
<keyword evidence="1" id="KW-0046">Antibiotic resistance</keyword>
<gene>
    <name evidence="3" type="ORF">Lery_2357</name>
</gene>
<dbReference type="PANTHER" id="PTHR31438">
    <property type="entry name" value="LYSINE N-ACYLTRANSFERASE C17G9.06C-RELATED"/>
    <property type="match status" value="1"/>
</dbReference>
<dbReference type="PANTHER" id="PTHR31438:SF1">
    <property type="entry name" value="LYSINE N-ACYLTRANSFERASE C17G9.06C-RELATED"/>
    <property type="match status" value="1"/>
</dbReference>
<keyword evidence="4" id="KW-1185">Reference proteome</keyword>
<dbReference type="AlphaFoldDB" id="A0A0W0TF40"/>
<evidence type="ECO:0000256" key="1">
    <source>
        <dbReference type="ARBA" id="ARBA00023251"/>
    </source>
</evidence>
<dbReference type="SUPFAM" id="SSF55729">
    <property type="entry name" value="Acyl-CoA N-acyltransferases (Nat)"/>
    <property type="match status" value="1"/>
</dbReference>
<dbReference type="Gene3D" id="3.40.630.30">
    <property type="match status" value="1"/>
</dbReference>
<dbReference type="Proteomes" id="UP000054773">
    <property type="component" value="Unassembled WGS sequence"/>
</dbReference>